<evidence type="ECO:0000313" key="2">
    <source>
        <dbReference type="EMBL" id="MFI5676503.1"/>
    </source>
</evidence>
<keyword evidence="1" id="KW-0472">Membrane</keyword>
<evidence type="ECO:0000256" key="1">
    <source>
        <dbReference type="SAM" id="Phobius"/>
    </source>
</evidence>
<feature type="transmembrane region" description="Helical" evidence="1">
    <location>
        <begin position="44"/>
        <end position="65"/>
    </location>
</feature>
<proteinExistence type="predicted"/>
<feature type="transmembrane region" description="Helical" evidence="1">
    <location>
        <begin position="6"/>
        <end position="23"/>
    </location>
</feature>
<dbReference type="Proteomes" id="UP001612415">
    <property type="component" value="Unassembled WGS sequence"/>
</dbReference>
<organism evidence="2 3">
    <name type="scientific">Streptomyces cellulosae</name>
    <dbReference type="NCBI Taxonomy" id="1968"/>
    <lineage>
        <taxon>Bacteria</taxon>
        <taxon>Bacillati</taxon>
        <taxon>Actinomycetota</taxon>
        <taxon>Actinomycetes</taxon>
        <taxon>Kitasatosporales</taxon>
        <taxon>Streptomycetaceae</taxon>
        <taxon>Streptomyces</taxon>
    </lineage>
</organism>
<protein>
    <recommendedName>
        <fullName evidence="4">DUF4328 domain-containing protein</fullName>
    </recommendedName>
</protein>
<feature type="transmembrane region" description="Helical" evidence="1">
    <location>
        <begin position="77"/>
        <end position="94"/>
    </location>
</feature>
<evidence type="ECO:0008006" key="4">
    <source>
        <dbReference type="Google" id="ProtNLM"/>
    </source>
</evidence>
<name>A0ABW7Y4U5_STRCE</name>
<gene>
    <name evidence="2" type="ORF">ACIA8P_17785</name>
</gene>
<keyword evidence="3" id="KW-1185">Reference proteome</keyword>
<reference evidence="2 3" key="1">
    <citation type="submission" date="2024-10" db="EMBL/GenBank/DDBJ databases">
        <title>The Natural Products Discovery Center: Release of the First 8490 Sequenced Strains for Exploring Actinobacteria Biosynthetic Diversity.</title>
        <authorList>
            <person name="Kalkreuter E."/>
            <person name="Kautsar S.A."/>
            <person name="Yang D."/>
            <person name="Bader C.D."/>
            <person name="Teijaro C.N."/>
            <person name="Fluegel L."/>
            <person name="Davis C.M."/>
            <person name="Simpson J.R."/>
            <person name="Lauterbach L."/>
            <person name="Steele A.D."/>
            <person name="Gui C."/>
            <person name="Meng S."/>
            <person name="Li G."/>
            <person name="Viehrig K."/>
            <person name="Ye F."/>
            <person name="Su P."/>
            <person name="Kiefer A.F."/>
            <person name="Nichols A."/>
            <person name="Cepeda A.J."/>
            <person name="Yan W."/>
            <person name="Fan B."/>
            <person name="Jiang Y."/>
            <person name="Adhikari A."/>
            <person name="Zheng C.-J."/>
            <person name="Schuster L."/>
            <person name="Cowan T.M."/>
            <person name="Smanski M.J."/>
            <person name="Chevrette M.G."/>
            <person name="De Carvalho L.P.S."/>
            <person name="Shen B."/>
        </authorList>
    </citation>
    <scope>NUCLEOTIDE SEQUENCE [LARGE SCALE GENOMIC DNA]</scope>
    <source>
        <strain evidence="2 3">NPDC051599</strain>
    </source>
</reference>
<dbReference type="EMBL" id="JBITDC010000006">
    <property type="protein sequence ID" value="MFI5676503.1"/>
    <property type="molecule type" value="Genomic_DNA"/>
</dbReference>
<sequence>MLRFMDWSVVTMGCVLVLASLGSRWWERVKVPKGQGLDQGMRFFWAWLPLLTGLGMIAAKVPGLLRAPYTVVEIVDALNFVTAVVVLVIAVRLGRRVFRARTIT</sequence>
<keyword evidence="1" id="KW-0812">Transmembrane</keyword>
<evidence type="ECO:0000313" key="3">
    <source>
        <dbReference type="Proteomes" id="UP001612415"/>
    </source>
</evidence>
<accession>A0ABW7Y4U5</accession>
<comment type="caution">
    <text evidence="2">The sequence shown here is derived from an EMBL/GenBank/DDBJ whole genome shotgun (WGS) entry which is preliminary data.</text>
</comment>
<dbReference type="RefSeq" id="WP_398657245.1">
    <property type="nucleotide sequence ID" value="NZ_JBITDC010000006.1"/>
</dbReference>
<keyword evidence="1" id="KW-1133">Transmembrane helix</keyword>